<reference evidence="1 2" key="1">
    <citation type="submission" date="2011-06" db="EMBL/GenBank/DDBJ databases">
        <authorList>
            <person name="Muzny D."/>
            <person name="Qin X."/>
            <person name="Deng J."/>
            <person name="Jiang H."/>
            <person name="Liu Y."/>
            <person name="Qu J."/>
            <person name="Song X.-Z."/>
            <person name="Zhang L."/>
            <person name="Thornton R."/>
            <person name="Coyle M."/>
            <person name="Francisco L."/>
            <person name="Jackson L."/>
            <person name="Javaid M."/>
            <person name="Korchina V."/>
            <person name="Kovar C."/>
            <person name="Mata R."/>
            <person name="Mathew T."/>
            <person name="Ngo R."/>
            <person name="Nguyen L."/>
            <person name="Nguyen N."/>
            <person name="Okwuonu G."/>
            <person name="Ongeri F."/>
            <person name="Pham C."/>
            <person name="Simmons D."/>
            <person name="Wilczek-Boney K."/>
            <person name="Hale W."/>
            <person name="Jakkamsetti A."/>
            <person name="Pham P."/>
            <person name="Ruth R."/>
            <person name="San Lucas F."/>
            <person name="Warren J."/>
            <person name="Zhang J."/>
            <person name="Zhao Z."/>
            <person name="Zhou C."/>
            <person name="Zhu D."/>
            <person name="Lee S."/>
            <person name="Bess C."/>
            <person name="Blankenburg K."/>
            <person name="Forbes L."/>
            <person name="Fu Q."/>
            <person name="Gubbala S."/>
            <person name="Hirani K."/>
            <person name="Jayaseelan J.C."/>
            <person name="Lara F."/>
            <person name="Munidasa M."/>
            <person name="Palculict T."/>
            <person name="Patil S."/>
            <person name="Pu L.-L."/>
            <person name="Saada N."/>
            <person name="Tang L."/>
            <person name="Weissenberger G."/>
            <person name="Zhu Y."/>
            <person name="Hemphill L."/>
            <person name="Shang Y."/>
            <person name="Youmans B."/>
            <person name="Ayvaz T."/>
            <person name="Ross M."/>
            <person name="Santibanez J."/>
            <person name="Aqrawi P."/>
            <person name="Gross S."/>
            <person name="Joshi V."/>
            <person name="Fowler G."/>
            <person name="Nazareth L."/>
            <person name="Reid J."/>
            <person name="Worley K."/>
            <person name="Petrosino J."/>
            <person name="Highlander S."/>
            <person name="Gibbs R."/>
        </authorList>
    </citation>
    <scope>NUCLEOTIDE SEQUENCE [LARGE SCALE GENOMIC DNA]</scope>
    <source>
        <strain evidence="1 2">9715</strain>
    </source>
</reference>
<comment type="caution">
    <text evidence="1">The sequence shown here is derived from an EMBL/GenBank/DDBJ whole genome shotgun (WGS) entry which is preliminary data.</text>
</comment>
<evidence type="ECO:0000313" key="1">
    <source>
        <dbReference type="EMBL" id="EGZ48952.1"/>
    </source>
</evidence>
<dbReference type="PATRIC" id="fig|1030841.3.peg.727"/>
<dbReference type="HOGENOM" id="CLU_3313393_0_0_4"/>
<protein>
    <submittedName>
        <fullName evidence="1">Uncharacterized protein</fullName>
    </submittedName>
</protein>
<sequence>MVFRYVIQSICSRKDACLKNFQTGIFVWNYAEQFMSYLQ</sequence>
<dbReference type="Proteomes" id="UP000005336">
    <property type="component" value="Unassembled WGS sequence"/>
</dbReference>
<keyword evidence="2" id="KW-1185">Reference proteome</keyword>
<dbReference type="AlphaFoldDB" id="G4CNT0"/>
<proteinExistence type="predicted"/>
<evidence type="ECO:0000313" key="2">
    <source>
        <dbReference type="Proteomes" id="UP000005336"/>
    </source>
</evidence>
<dbReference type="EMBL" id="AGAZ01000031">
    <property type="protein sequence ID" value="EGZ48952.1"/>
    <property type="molecule type" value="Genomic_DNA"/>
</dbReference>
<gene>
    <name evidence="1" type="ORF">HMPREF9370_0739</name>
</gene>
<dbReference type="STRING" id="1030841.HMPREF9370_0739"/>
<accession>G4CNT0</accession>
<name>G4CNT0_9NEIS</name>
<organism evidence="1 2">
    <name type="scientific">Neisseria wadsworthii 9715</name>
    <dbReference type="NCBI Taxonomy" id="1030841"/>
    <lineage>
        <taxon>Bacteria</taxon>
        <taxon>Pseudomonadati</taxon>
        <taxon>Pseudomonadota</taxon>
        <taxon>Betaproteobacteria</taxon>
        <taxon>Neisseriales</taxon>
        <taxon>Neisseriaceae</taxon>
        <taxon>Neisseria</taxon>
    </lineage>
</organism>